<dbReference type="STRING" id="644358.A0A0C4DWX6"/>
<organism evidence="4 5">
    <name type="scientific">Magnaporthiopsis poae (strain ATCC 64411 / 73-15)</name>
    <name type="common">Kentucky bluegrass fungus</name>
    <name type="synonym">Magnaporthe poae</name>
    <dbReference type="NCBI Taxonomy" id="644358"/>
    <lineage>
        <taxon>Eukaryota</taxon>
        <taxon>Fungi</taxon>
        <taxon>Dikarya</taxon>
        <taxon>Ascomycota</taxon>
        <taxon>Pezizomycotina</taxon>
        <taxon>Sordariomycetes</taxon>
        <taxon>Sordariomycetidae</taxon>
        <taxon>Magnaporthales</taxon>
        <taxon>Magnaporthaceae</taxon>
        <taxon>Magnaporthiopsis</taxon>
    </lineage>
</organism>
<dbReference type="PANTHER" id="PTHR10663">
    <property type="entry name" value="GUANYL-NUCLEOTIDE EXCHANGE FACTOR"/>
    <property type="match status" value="1"/>
</dbReference>
<feature type="compositionally biased region" description="Pro residues" evidence="1">
    <location>
        <begin position="646"/>
        <end position="655"/>
    </location>
</feature>
<feature type="compositionally biased region" description="Polar residues" evidence="1">
    <location>
        <begin position="782"/>
        <end position="792"/>
    </location>
</feature>
<feature type="compositionally biased region" description="Basic residues" evidence="1">
    <location>
        <begin position="628"/>
        <end position="642"/>
    </location>
</feature>
<feature type="compositionally biased region" description="Polar residues" evidence="1">
    <location>
        <begin position="33"/>
        <end position="42"/>
    </location>
</feature>
<feature type="compositionally biased region" description="Polar residues" evidence="1">
    <location>
        <begin position="386"/>
        <end position="396"/>
    </location>
</feature>
<dbReference type="PANTHER" id="PTHR10663:SF373">
    <property type="entry name" value="PH AND SEC7 DOMAIN-CONTAINING PROTEIN C11E3.11C"/>
    <property type="match status" value="1"/>
</dbReference>
<dbReference type="EMBL" id="GL876968">
    <property type="protein sequence ID" value="KLU85487.1"/>
    <property type="molecule type" value="Genomic_DNA"/>
</dbReference>
<dbReference type="eggNOG" id="KOG0929">
    <property type="taxonomic scope" value="Eukaryota"/>
</dbReference>
<dbReference type="GO" id="GO:0005085">
    <property type="term" value="F:guanyl-nucleotide exchange factor activity"/>
    <property type="evidence" value="ECO:0007669"/>
    <property type="project" value="InterPro"/>
</dbReference>
<evidence type="ECO:0000313" key="3">
    <source>
        <dbReference type="EMBL" id="KLU85487.1"/>
    </source>
</evidence>
<feature type="compositionally biased region" description="Low complexity" evidence="1">
    <location>
        <begin position="618"/>
        <end position="627"/>
    </location>
</feature>
<evidence type="ECO:0000259" key="2">
    <source>
        <dbReference type="PROSITE" id="PS50190"/>
    </source>
</evidence>
<dbReference type="Pfam" id="PF15410">
    <property type="entry name" value="PH_9"/>
    <property type="match status" value="1"/>
</dbReference>
<gene>
    <name evidence="3" type="ORF">MAPG_04510</name>
</gene>
<dbReference type="Pfam" id="PF01369">
    <property type="entry name" value="Sec7"/>
    <property type="match status" value="1"/>
</dbReference>
<dbReference type="OMA" id="FYTSIQK"/>
<feature type="compositionally biased region" description="Polar residues" evidence="1">
    <location>
        <begin position="586"/>
        <end position="599"/>
    </location>
</feature>
<evidence type="ECO:0000256" key="1">
    <source>
        <dbReference type="SAM" id="MobiDB-lite"/>
    </source>
</evidence>
<reference evidence="3" key="1">
    <citation type="submission" date="2010-05" db="EMBL/GenBank/DDBJ databases">
        <title>The Genome Sequence of Magnaporthe poae strain ATCC 64411.</title>
        <authorList>
            <consortium name="The Broad Institute Genome Sequencing Platform"/>
            <consortium name="Broad Institute Genome Sequencing Center for Infectious Disease"/>
            <person name="Ma L.-J."/>
            <person name="Dead R."/>
            <person name="Young S."/>
            <person name="Zeng Q."/>
            <person name="Koehrsen M."/>
            <person name="Alvarado L."/>
            <person name="Berlin A."/>
            <person name="Chapman S.B."/>
            <person name="Chen Z."/>
            <person name="Freedman E."/>
            <person name="Gellesch M."/>
            <person name="Goldberg J."/>
            <person name="Griggs A."/>
            <person name="Gujja S."/>
            <person name="Heilman E.R."/>
            <person name="Heiman D."/>
            <person name="Hepburn T."/>
            <person name="Howarth C."/>
            <person name="Jen D."/>
            <person name="Larson L."/>
            <person name="Mehta T."/>
            <person name="Neiman D."/>
            <person name="Pearson M."/>
            <person name="Roberts A."/>
            <person name="Saif S."/>
            <person name="Shea T."/>
            <person name="Shenoy N."/>
            <person name="Sisk P."/>
            <person name="Stolte C."/>
            <person name="Sykes S."/>
            <person name="Walk T."/>
            <person name="White J."/>
            <person name="Yandava C."/>
            <person name="Haas B."/>
            <person name="Nusbaum C."/>
            <person name="Birren B."/>
        </authorList>
    </citation>
    <scope>NUCLEOTIDE SEQUENCE</scope>
    <source>
        <strain evidence="3">ATCC 64411</strain>
    </source>
</reference>
<dbReference type="InterPro" id="IPR041681">
    <property type="entry name" value="PH_9"/>
</dbReference>
<feature type="compositionally biased region" description="Basic and acidic residues" evidence="1">
    <location>
        <begin position="819"/>
        <end position="844"/>
    </location>
</feature>
<dbReference type="VEuPathDB" id="FungiDB:MAPG_04510"/>
<dbReference type="Proteomes" id="UP000011715">
    <property type="component" value="Unassembled WGS sequence"/>
</dbReference>
<dbReference type="SMART" id="SM00222">
    <property type="entry name" value="Sec7"/>
    <property type="match status" value="1"/>
</dbReference>
<feature type="compositionally biased region" description="Polar residues" evidence="1">
    <location>
        <begin position="454"/>
        <end position="478"/>
    </location>
</feature>
<feature type="region of interest" description="Disordered" evidence="1">
    <location>
        <begin position="578"/>
        <end position="902"/>
    </location>
</feature>
<feature type="region of interest" description="Disordered" evidence="1">
    <location>
        <begin position="1172"/>
        <end position="1224"/>
    </location>
</feature>
<dbReference type="InterPro" id="IPR011993">
    <property type="entry name" value="PH-like_dom_sf"/>
</dbReference>
<proteinExistence type="predicted"/>
<feature type="region of interest" description="Disordered" evidence="1">
    <location>
        <begin position="26"/>
        <end position="76"/>
    </location>
</feature>
<feature type="region of interest" description="Disordered" evidence="1">
    <location>
        <begin position="155"/>
        <end position="199"/>
    </location>
</feature>
<feature type="region of interest" description="Disordered" evidence="1">
    <location>
        <begin position="429"/>
        <end position="533"/>
    </location>
</feature>
<dbReference type="PROSITE" id="PS50190">
    <property type="entry name" value="SEC7"/>
    <property type="match status" value="1"/>
</dbReference>
<keyword evidence="5" id="KW-1185">Reference proteome</keyword>
<dbReference type="EMBL" id="ADBL01001063">
    <property type="status" value="NOT_ANNOTATED_CDS"/>
    <property type="molecule type" value="Genomic_DNA"/>
</dbReference>
<feature type="compositionally biased region" description="Polar residues" evidence="1">
    <location>
        <begin position="354"/>
        <end position="378"/>
    </location>
</feature>
<dbReference type="InterPro" id="IPR035999">
    <property type="entry name" value="Sec7_dom_sf"/>
</dbReference>
<dbReference type="InterPro" id="IPR000904">
    <property type="entry name" value="Sec7_dom"/>
</dbReference>
<protein>
    <submittedName>
        <fullName evidence="3">Sec7 domain-containing protein</fullName>
    </submittedName>
</protein>
<dbReference type="InterPro" id="IPR023394">
    <property type="entry name" value="Sec7_C_sf"/>
</dbReference>
<dbReference type="OrthoDB" id="2157641at2759"/>
<dbReference type="Gene3D" id="1.10.1000.11">
    <property type="entry name" value="Arf Nucleotide-binding Site Opener,domain 2"/>
    <property type="match status" value="1"/>
</dbReference>
<dbReference type="EnsemblFungi" id="MAPG_04510T0">
    <property type="protein sequence ID" value="MAPG_04510T0"/>
    <property type="gene ID" value="MAPG_04510"/>
</dbReference>
<name>A0A0C4DWX6_MAGP6</name>
<feature type="region of interest" description="Disordered" evidence="1">
    <location>
        <begin position="228"/>
        <end position="407"/>
    </location>
</feature>
<evidence type="ECO:0000313" key="4">
    <source>
        <dbReference type="EnsemblFungi" id="MAPG_04510T0"/>
    </source>
</evidence>
<evidence type="ECO:0000313" key="5">
    <source>
        <dbReference type="Proteomes" id="UP000011715"/>
    </source>
</evidence>
<dbReference type="GO" id="GO:0032012">
    <property type="term" value="P:regulation of ARF protein signal transduction"/>
    <property type="evidence" value="ECO:0007669"/>
    <property type="project" value="InterPro"/>
</dbReference>
<dbReference type="SUPFAM" id="SSF50729">
    <property type="entry name" value="PH domain-like"/>
    <property type="match status" value="1"/>
</dbReference>
<accession>A0A0C4DWX6</accession>
<feature type="compositionally biased region" description="Pro residues" evidence="1">
    <location>
        <begin position="668"/>
        <end position="679"/>
    </location>
</feature>
<dbReference type="Gene3D" id="2.30.29.30">
    <property type="entry name" value="Pleckstrin-homology domain (PH domain)/Phosphotyrosine-binding domain (PTB)"/>
    <property type="match status" value="1"/>
</dbReference>
<dbReference type="SUPFAM" id="SSF48425">
    <property type="entry name" value="Sec7 domain"/>
    <property type="match status" value="1"/>
</dbReference>
<feature type="compositionally biased region" description="Low complexity" evidence="1">
    <location>
        <begin position="60"/>
        <end position="76"/>
    </location>
</feature>
<sequence>MQRRRRPDLEISVIPAPRFATATATVAIQTTANDENSSQDWAKSQPMETHRHRQSDHLQQHLQQAQAQDQDQDQGQYQHHLNLPQHQNPQPRRPQRVSLAITTPDLTPKEQSQPLAVQGDLSAKHARGAFLDDKTPTTLDETLDKIPDSTLAAMSAHGASDGNANPTLRKDDAVPGSNSLADATRNNSPRGPSSHADVRMSHDLSLSPRNVTRDSLVANMLLSLDQLSMSHSTPPRPQYGDDAAASPPEIARIPPLRTAKTTGRPAPGAGHEHSYSSDLDTDAESSSRASVQYGRGRRSNSSSNFHSTLGRINSLREPGQKTMPSTPRAAHSRGRKGSKSSSSNSMDAGYPQALGSQRWQNGLINNGSPSALINSSPSAFIDGSPSGFSPAQQQQPPRLPDPAPMSGWRLDFSDAFFSNTSAINNKTSGGALDCDDFDAAPTPTIPAGPRRLTSVPSMPSFPTSSARTQSITASSSVVKPQAADPERKRSTRSARSATVGLSHSKAAASRDAPPMPGSTVFDVDSAPAPSIGYEKSKEPLAQAGRAGNTAAAPAPQPKEKLGFFRRVFGSRRDSNANSIAAADLQTGKQGNSTQQTEASGQARAGKSQSTPPSRDSSHSTAGGTTHGTLHKKTSAFFRRQKKVQQEPPPPPPPLPQSILDTAADAAPVAPPKLNSPPSNPAGSPGLTRALEPYLVSNGSDGPARTARHDDPAGQRATTDAVFGSPKKGRDPLDPDLSRSPRGFAAAARAENKPLPIPEQQQQHDDSTPQKLRGAAGILAKKSSASRINTPSRQAPEPPTALTRASSFLNCDSSDTESENDSRAHVRPESANKQIREKRSTKDGIRLVLPSEGSALEASSMGSKSAASLPSVKVDEPDSPDKNMRKMGSHHTTPIDEPTGFVVGDPTDDDRQKAQKIYDGNEDFIQKEKAAAWMGEEGPVRQRTLQAYMSLFDFAGRNIVSSLRDICARLILKAETQQVDRILSAFAKRWCDCNPKHGFKSTDVVHTICYSIMLLNTDLHMADIEQKMTRSQFVKNTIGTIRQALADTAPDAFGRQSILPGKGSGLSPEDAQDAMELEKPVNSFRQSFLGGLSPAPTKEAAAEADECGPLVKVPFEGTLRAWEAQIETVLKDTYASIRDERLPLFGAEAPPQLLPSANLSVIGLLKRSPSVLSKAPSESQTSVRGRVPGGTDASRLPASLRWTSKSRSRVRGAPGGPFGTNGFSSSRTSFDDGGSIWSPTISSATRSRYSLGRTQTSMSIDSIGSGYTTNFPQSIGFANALSQAIIREDAISAAGAASLLSGMSGDEVNGSSKPLLEDESLELAGPPWVKEGRVIHKHHLDGIDKKAKDRNWSEVFAVVQKGSLSLFSFAPNKSLGKKNRGRVAAAAGKGAVVVGGGNWQDNATNLATFTLKQTLASALPPPGYSSSRPHVWALSLPTGAVHLFQVSTPETSHEFVTTVNYWSARLSTHPLVGGISNIEYGWGDAIVNNPLVTAIAEAATMGKETDTGVLSGQTSRPGSAAAVVRGHRTTGSMHSRAGSFRSGSLDFVRVRSGSVQSASASLLLLLWLLDPSSTLARRSLRRGYWSQPPRMAVSTSALGAVGADELDEWWPWLPWRRRAPGLVARSIFVASMNHRCLLGLRRLLVSWERNRRKWRK</sequence>
<feature type="compositionally biased region" description="Polar residues" evidence="1">
    <location>
        <begin position="176"/>
        <end position="191"/>
    </location>
</feature>
<reference evidence="5" key="2">
    <citation type="submission" date="2010-05" db="EMBL/GenBank/DDBJ databases">
        <title>The genome sequence of Magnaporthe poae strain ATCC 64411.</title>
        <authorList>
            <person name="Ma L.-J."/>
            <person name="Dead R."/>
            <person name="Young S."/>
            <person name="Zeng Q."/>
            <person name="Koehrsen M."/>
            <person name="Alvarado L."/>
            <person name="Berlin A."/>
            <person name="Chapman S.B."/>
            <person name="Chen Z."/>
            <person name="Freedman E."/>
            <person name="Gellesch M."/>
            <person name="Goldberg J."/>
            <person name="Griggs A."/>
            <person name="Gujja S."/>
            <person name="Heilman E.R."/>
            <person name="Heiman D."/>
            <person name="Hepburn T."/>
            <person name="Howarth C."/>
            <person name="Jen D."/>
            <person name="Larson L."/>
            <person name="Mehta T."/>
            <person name="Neiman D."/>
            <person name="Pearson M."/>
            <person name="Roberts A."/>
            <person name="Saif S."/>
            <person name="Shea T."/>
            <person name="Shenoy N."/>
            <person name="Sisk P."/>
            <person name="Stolte C."/>
            <person name="Sykes S."/>
            <person name="Walk T."/>
            <person name="White J."/>
            <person name="Yandava C."/>
            <person name="Haas B."/>
            <person name="Nusbaum C."/>
            <person name="Birren B."/>
        </authorList>
    </citation>
    <scope>NUCLEOTIDE SEQUENCE [LARGE SCALE GENOMIC DNA]</scope>
    <source>
        <strain evidence="5">ATCC 64411 / 73-15</strain>
    </source>
</reference>
<feature type="compositionally biased region" description="Polar residues" evidence="1">
    <location>
        <begin position="802"/>
        <end position="812"/>
    </location>
</feature>
<dbReference type="EMBL" id="ADBL01001062">
    <property type="status" value="NOT_ANNOTATED_CDS"/>
    <property type="molecule type" value="Genomic_DNA"/>
</dbReference>
<feature type="compositionally biased region" description="Basic and acidic residues" evidence="1">
    <location>
        <begin position="872"/>
        <end position="883"/>
    </location>
</feature>
<reference evidence="4" key="5">
    <citation type="submission" date="2015-06" db="UniProtKB">
        <authorList>
            <consortium name="EnsemblFungi"/>
        </authorList>
    </citation>
    <scope>IDENTIFICATION</scope>
    <source>
        <strain evidence="4">ATCC 64411</strain>
    </source>
</reference>
<feature type="domain" description="SEC7" evidence="2">
    <location>
        <begin position="879"/>
        <end position="1050"/>
    </location>
</feature>
<reference evidence="4" key="4">
    <citation type="journal article" date="2015" name="G3 (Bethesda)">
        <title>Genome sequences of three phytopathogenic species of the Magnaporthaceae family of fungi.</title>
        <authorList>
            <person name="Okagaki L.H."/>
            <person name="Nunes C.C."/>
            <person name="Sailsbery J."/>
            <person name="Clay B."/>
            <person name="Brown D."/>
            <person name="John T."/>
            <person name="Oh Y."/>
            <person name="Young N."/>
            <person name="Fitzgerald M."/>
            <person name="Haas B.J."/>
            <person name="Zeng Q."/>
            <person name="Young S."/>
            <person name="Adiconis X."/>
            <person name="Fan L."/>
            <person name="Levin J.Z."/>
            <person name="Mitchell T.K."/>
            <person name="Okubara P.A."/>
            <person name="Farman M.L."/>
            <person name="Kohn L.M."/>
            <person name="Birren B."/>
            <person name="Ma L.-J."/>
            <person name="Dean R.A."/>
        </authorList>
    </citation>
    <scope>NUCLEOTIDE SEQUENCE</scope>
    <source>
        <strain evidence="4">ATCC 64411 / 73-15</strain>
    </source>
</reference>
<reference evidence="3" key="3">
    <citation type="submission" date="2011-03" db="EMBL/GenBank/DDBJ databases">
        <title>Annotation of Magnaporthe poae ATCC 64411.</title>
        <authorList>
            <person name="Ma L.-J."/>
            <person name="Dead R."/>
            <person name="Young S.K."/>
            <person name="Zeng Q."/>
            <person name="Gargeya S."/>
            <person name="Fitzgerald M."/>
            <person name="Haas B."/>
            <person name="Abouelleil A."/>
            <person name="Alvarado L."/>
            <person name="Arachchi H.M."/>
            <person name="Berlin A."/>
            <person name="Brown A."/>
            <person name="Chapman S.B."/>
            <person name="Chen Z."/>
            <person name="Dunbar C."/>
            <person name="Freedman E."/>
            <person name="Gearin G."/>
            <person name="Gellesch M."/>
            <person name="Goldberg J."/>
            <person name="Griggs A."/>
            <person name="Gujja S."/>
            <person name="Heiman D."/>
            <person name="Howarth C."/>
            <person name="Larson L."/>
            <person name="Lui A."/>
            <person name="MacDonald P.J.P."/>
            <person name="Mehta T."/>
            <person name="Montmayeur A."/>
            <person name="Murphy C."/>
            <person name="Neiman D."/>
            <person name="Pearson M."/>
            <person name="Priest M."/>
            <person name="Roberts A."/>
            <person name="Saif S."/>
            <person name="Shea T."/>
            <person name="Shenoy N."/>
            <person name="Sisk P."/>
            <person name="Stolte C."/>
            <person name="Sykes S."/>
            <person name="Yandava C."/>
            <person name="Wortman J."/>
            <person name="Nusbaum C."/>
            <person name="Birren B."/>
        </authorList>
    </citation>
    <scope>NUCLEOTIDE SEQUENCE</scope>
    <source>
        <strain evidence="3">ATCC 64411</strain>
    </source>
</reference>
<feature type="compositionally biased region" description="Basic and acidic residues" evidence="1">
    <location>
        <begin position="727"/>
        <end position="738"/>
    </location>
</feature>